<evidence type="ECO:0000313" key="2">
    <source>
        <dbReference type="EMBL" id="CAF4574090.1"/>
    </source>
</evidence>
<proteinExistence type="predicted"/>
<reference evidence="2" key="1">
    <citation type="submission" date="2021-02" db="EMBL/GenBank/DDBJ databases">
        <authorList>
            <person name="Nowell W R."/>
        </authorList>
    </citation>
    <scope>NUCLEOTIDE SEQUENCE</scope>
</reference>
<feature type="non-terminal residue" evidence="2">
    <location>
        <position position="1"/>
    </location>
</feature>
<evidence type="ECO:0000313" key="3">
    <source>
        <dbReference type="Proteomes" id="UP000663851"/>
    </source>
</evidence>
<gene>
    <name evidence="2" type="ORF">HFQ381_LOCUS32175</name>
</gene>
<feature type="region of interest" description="Disordered" evidence="1">
    <location>
        <begin position="190"/>
        <end position="231"/>
    </location>
</feature>
<evidence type="ECO:0000256" key="1">
    <source>
        <dbReference type="SAM" id="MobiDB-lite"/>
    </source>
</evidence>
<dbReference type="Proteomes" id="UP000663851">
    <property type="component" value="Unassembled WGS sequence"/>
</dbReference>
<dbReference type="AlphaFoldDB" id="A0A821AAG2"/>
<dbReference type="EMBL" id="CAJOBO010007470">
    <property type="protein sequence ID" value="CAF4574090.1"/>
    <property type="molecule type" value="Genomic_DNA"/>
</dbReference>
<sequence length="564" mass="64058">LECLTTYIEKWKTFDIHPISILDGLHFQAQTQSSPSIPSYDLSATKISLLLPKINVCLLQAGLAEDNVQLTELRTPVDIVTMSLFALSCKQIQMETILSKRDQSTAGVFKIQSITGQFRRFENDFSSIENVNIHAIQSQRCRLQFRLSTEIQTHLPIGDNRKNFGFVMNEFGLQRLCFKLINNAAKQQQQRKLISPTMTQIDETQTTRAATKHKSKRKQSAEPILQSPSATVQPTAASSLVPIQSSSSIFDGSIDHVWISFPEPPHHTHSPSNSSKRPRANTTTNNQQLPTPKKLFSYTRYDWNFLSTLSPTVLGWFCVINRIQEPMEHFLRKREKRVDAILAYFLIETTPSSTLSQSKLYELFTPKAKYLLAHPVCQLVSELRKHFNKNRQIHINLQPNLIPELQILKQGIREACRGWAQTIKQQPNKNITQPSSSSATTTTSPINIILMTNSNDQEQPPAVVRAPTMVDRVQRFMGHEVVIAHPRHSLAPANKQQQDGLETFIVNGTTVRRRMTVQNPRLNVNNRETFIEMDNDHNGPTSNRDHRRASGFLGKICLFGFLFG</sequence>
<organism evidence="2 3">
    <name type="scientific">Rotaria socialis</name>
    <dbReference type="NCBI Taxonomy" id="392032"/>
    <lineage>
        <taxon>Eukaryota</taxon>
        <taxon>Metazoa</taxon>
        <taxon>Spiralia</taxon>
        <taxon>Gnathifera</taxon>
        <taxon>Rotifera</taxon>
        <taxon>Eurotatoria</taxon>
        <taxon>Bdelloidea</taxon>
        <taxon>Philodinida</taxon>
        <taxon>Philodinidae</taxon>
        <taxon>Rotaria</taxon>
    </lineage>
</organism>
<dbReference type="PANTHER" id="PTHR31640">
    <property type="entry name" value="TRANSMEMBRANE PROTEIN KIAA1109"/>
    <property type="match status" value="1"/>
</dbReference>
<protein>
    <submittedName>
        <fullName evidence="2">Uncharacterized protein</fullName>
    </submittedName>
</protein>
<dbReference type="PANTHER" id="PTHR31640:SF1">
    <property type="entry name" value="BRIDGE-LIKE LIPID TRANSFER PROTEIN FAMILY MEMBER 1"/>
    <property type="match status" value="1"/>
</dbReference>
<dbReference type="InterPro" id="IPR033616">
    <property type="entry name" value="BLTP1"/>
</dbReference>
<name>A0A821AAG2_9BILA</name>
<accession>A0A821AAG2</accession>
<feature type="compositionally biased region" description="Polar residues" evidence="1">
    <location>
        <begin position="190"/>
        <end position="209"/>
    </location>
</feature>
<dbReference type="GO" id="GO:0048488">
    <property type="term" value="P:synaptic vesicle endocytosis"/>
    <property type="evidence" value="ECO:0007669"/>
    <property type="project" value="TreeGrafter"/>
</dbReference>
<dbReference type="GO" id="GO:0098793">
    <property type="term" value="C:presynapse"/>
    <property type="evidence" value="ECO:0007669"/>
    <property type="project" value="GOC"/>
</dbReference>
<feature type="compositionally biased region" description="Low complexity" evidence="1">
    <location>
        <begin position="270"/>
        <end position="286"/>
    </location>
</feature>
<feature type="region of interest" description="Disordered" evidence="1">
    <location>
        <begin position="261"/>
        <end position="289"/>
    </location>
</feature>
<comment type="caution">
    <text evidence="2">The sequence shown here is derived from an EMBL/GenBank/DDBJ whole genome shotgun (WGS) entry which is preliminary data.</text>
</comment>